<protein>
    <submittedName>
        <fullName evidence="1">Putative rRNA methylase</fullName>
    </submittedName>
</protein>
<dbReference type="RefSeq" id="WP_092653249.1">
    <property type="nucleotide sequence ID" value="NZ_FOHA01000015.1"/>
</dbReference>
<dbReference type="OrthoDB" id="9792989at2"/>
<name>A0A1H9TQV4_9LACT</name>
<dbReference type="STRING" id="142588.SAMN04488559_11564"/>
<accession>A0A1H9TQV4</accession>
<dbReference type="Gene3D" id="3.40.50.150">
    <property type="entry name" value="Vaccinia Virus protein VP39"/>
    <property type="match status" value="1"/>
</dbReference>
<dbReference type="InterPro" id="IPR029063">
    <property type="entry name" value="SAM-dependent_MTases_sf"/>
</dbReference>
<dbReference type="Pfam" id="PF06962">
    <property type="entry name" value="rRNA_methylase"/>
    <property type="match status" value="1"/>
</dbReference>
<dbReference type="InterPro" id="IPR010719">
    <property type="entry name" value="MnmM_MeTrfase"/>
</dbReference>
<sequence length="188" mass="20618">MYLKTAVPFSHDLLKQVIAPGDTVIDATVGNGSDTVFLATLVEKKGHVYGFDIQAEAIKQTQEKLLLTGLTEQVTLVHAGHETFNQHVPETKEISAAIFNLGYLPKSDKSVITKPDTTLSAVTQMLERLRKAGLLIIVVYYGHDGGAVEKDAVLAFCESLDQTQYNVLQYGFINQKNAPPFVLAIEKK</sequence>
<proteinExistence type="predicted"/>
<evidence type="ECO:0000313" key="2">
    <source>
        <dbReference type="Proteomes" id="UP000198948"/>
    </source>
</evidence>
<gene>
    <name evidence="1" type="ORF">SAMN04488559_11564</name>
</gene>
<keyword evidence="2" id="KW-1185">Reference proteome</keyword>
<dbReference type="GO" id="GO:0032259">
    <property type="term" value="P:methylation"/>
    <property type="evidence" value="ECO:0007669"/>
    <property type="project" value="UniProtKB-KW"/>
</dbReference>
<dbReference type="SUPFAM" id="SSF53335">
    <property type="entry name" value="S-adenosyl-L-methionine-dependent methyltransferases"/>
    <property type="match status" value="1"/>
</dbReference>
<dbReference type="PANTHER" id="PTHR35276">
    <property type="entry name" value="S-ADENOSYL-L-METHIONINE-DEPENDENT METHYLTRANSFERASES SUPERFAMILY PROTEIN"/>
    <property type="match status" value="1"/>
</dbReference>
<dbReference type="Proteomes" id="UP000198948">
    <property type="component" value="Unassembled WGS sequence"/>
</dbReference>
<dbReference type="AlphaFoldDB" id="A0A1H9TQV4"/>
<dbReference type="PANTHER" id="PTHR35276:SF1">
    <property type="entry name" value="TRNA (MNM(5)S(2)U34)-METHYLTRANSFERASE, CHLOROPLASTIC"/>
    <property type="match status" value="1"/>
</dbReference>
<dbReference type="GO" id="GO:0008168">
    <property type="term" value="F:methyltransferase activity"/>
    <property type="evidence" value="ECO:0007669"/>
    <property type="project" value="UniProtKB-KW"/>
</dbReference>
<organism evidence="1 2">
    <name type="scientific">Isobaculum melis</name>
    <dbReference type="NCBI Taxonomy" id="142588"/>
    <lineage>
        <taxon>Bacteria</taxon>
        <taxon>Bacillati</taxon>
        <taxon>Bacillota</taxon>
        <taxon>Bacilli</taxon>
        <taxon>Lactobacillales</taxon>
        <taxon>Carnobacteriaceae</taxon>
        <taxon>Isobaculum</taxon>
    </lineage>
</organism>
<evidence type="ECO:0000313" key="1">
    <source>
        <dbReference type="EMBL" id="SER99384.1"/>
    </source>
</evidence>
<keyword evidence="1" id="KW-0489">Methyltransferase</keyword>
<keyword evidence="1" id="KW-0808">Transferase</keyword>
<reference evidence="1 2" key="1">
    <citation type="submission" date="2016-10" db="EMBL/GenBank/DDBJ databases">
        <authorList>
            <person name="de Groot N.N."/>
        </authorList>
    </citation>
    <scope>NUCLEOTIDE SEQUENCE [LARGE SCALE GENOMIC DNA]</scope>
    <source>
        <strain evidence="1 2">DSM 13760</strain>
    </source>
</reference>
<dbReference type="EMBL" id="FOHA01000015">
    <property type="protein sequence ID" value="SER99384.1"/>
    <property type="molecule type" value="Genomic_DNA"/>
</dbReference>